<comment type="caution">
    <text evidence="1">The sequence shown here is derived from an EMBL/GenBank/DDBJ whole genome shotgun (WGS) entry which is preliminary data.</text>
</comment>
<evidence type="ECO:0000313" key="2">
    <source>
        <dbReference type="Proteomes" id="UP000005396"/>
    </source>
</evidence>
<organism evidence="1 2">
    <name type="scientific">Enterocloster bolteae (strain ATCC BAA-613 / DSM 15670 / CCUG 46953 / JCM 12243 / WAL 16351)</name>
    <name type="common">Clostridium bolteae</name>
    <dbReference type="NCBI Taxonomy" id="411902"/>
    <lineage>
        <taxon>Bacteria</taxon>
        <taxon>Bacillati</taxon>
        <taxon>Bacillota</taxon>
        <taxon>Clostridia</taxon>
        <taxon>Lachnospirales</taxon>
        <taxon>Lachnospiraceae</taxon>
        <taxon>Enterocloster</taxon>
    </lineage>
</organism>
<dbReference type="EMBL" id="ABCC02000002">
    <property type="protein sequence ID" value="EDP19389.1"/>
    <property type="molecule type" value="Genomic_DNA"/>
</dbReference>
<dbReference type="AlphaFoldDB" id="A8RGU2"/>
<protein>
    <submittedName>
        <fullName evidence="1">Uncharacterized protein</fullName>
    </submittedName>
</protein>
<proteinExistence type="predicted"/>
<accession>A8RGU2</accession>
<dbReference type="Proteomes" id="UP000005396">
    <property type="component" value="Unassembled WGS sequence"/>
</dbReference>
<reference evidence="1 2" key="2">
    <citation type="submission" date="2007-09" db="EMBL/GenBank/DDBJ databases">
        <title>Draft genome sequence of Clostridium bolteae (ATCC BAA-613).</title>
        <authorList>
            <person name="Sudarsanam P."/>
            <person name="Ley R."/>
            <person name="Guruge J."/>
            <person name="Turnbaugh P.J."/>
            <person name="Mahowald M."/>
            <person name="Liep D."/>
            <person name="Gordon J."/>
        </authorList>
    </citation>
    <scope>NUCLEOTIDE SEQUENCE [LARGE SCALE GENOMIC DNA]</scope>
    <source>
        <strain evidence="2">ATCC BAA-613 / DSM 15670 / CCUG 46953 / JCM 12243 / WAL 16351</strain>
    </source>
</reference>
<reference evidence="1 2" key="1">
    <citation type="submission" date="2007-08" db="EMBL/GenBank/DDBJ databases">
        <authorList>
            <person name="Fulton L."/>
            <person name="Clifton S."/>
            <person name="Fulton B."/>
            <person name="Xu J."/>
            <person name="Minx P."/>
            <person name="Pepin K.H."/>
            <person name="Johnson M."/>
            <person name="Thiruvilangam P."/>
            <person name="Bhonagiri V."/>
            <person name="Nash W.E."/>
            <person name="Mardis E.R."/>
            <person name="Wilson R.K."/>
        </authorList>
    </citation>
    <scope>NUCLEOTIDE SEQUENCE [LARGE SCALE GENOMIC DNA]</scope>
    <source>
        <strain evidence="2">ATCC BAA-613 / DSM 15670 / CCUG 46953 / JCM 12243 / WAL 16351</strain>
    </source>
</reference>
<sequence length="71" mass="8373">MDGAEHWGEAHRKMEHDRNQFIVNVFTNGAAPEEKRGDSQEHDMAYIESCREMFRLRQKLQHDISSKEEGK</sequence>
<dbReference type="eggNOG" id="ENOG5030F1Z">
    <property type="taxonomic scope" value="Bacteria"/>
</dbReference>
<gene>
    <name evidence="1" type="ORF">CLOBOL_00226</name>
</gene>
<name>A8RGU2_ENTBW</name>
<dbReference type="HOGENOM" id="CLU_2971246_0_0_9"/>
<evidence type="ECO:0000313" key="1">
    <source>
        <dbReference type="EMBL" id="EDP19389.1"/>
    </source>
</evidence>
<dbReference type="PaxDb" id="411902-CLOBOL_00226"/>